<sequence>MSDRNDWDPTDELPTGDDSTGEEFDAPTISCQRCDRTWDLSTEFEDLGVGNHAVEQFALDHERHTGHFPDDVSTWRATCRNCTEVVERLARDAATRWAETHVRHTRHAVELRHAGSDETTLFGDDDSGSRTE</sequence>
<feature type="region of interest" description="Disordered" evidence="1">
    <location>
        <begin position="1"/>
        <end position="26"/>
    </location>
</feature>
<evidence type="ECO:0000313" key="3">
    <source>
        <dbReference type="Proteomes" id="UP001595945"/>
    </source>
</evidence>
<dbReference type="Pfam" id="PF26258">
    <property type="entry name" value="DUF8062"/>
    <property type="match status" value="1"/>
</dbReference>
<keyword evidence="3" id="KW-1185">Reference proteome</keyword>
<reference evidence="2 3" key="1">
    <citation type="journal article" date="2019" name="Int. J. Syst. Evol. Microbiol.">
        <title>The Global Catalogue of Microorganisms (GCM) 10K type strain sequencing project: providing services to taxonomists for standard genome sequencing and annotation.</title>
        <authorList>
            <consortium name="The Broad Institute Genomics Platform"/>
            <consortium name="The Broad Institute Genome Sequencing Center for Infectious Disease"/>
            <person name="Wu L."/>
            <person name="Ma J."/>
        </authorList>
    </citation>
    <scope>NUCLEOTIDE SEQUENCE [LARGE SCALE GENOMIC DNA]</scope>
    <source>
        <strain evidence="2 3">XZYJ18</strain>
    </source>
</reference>
<dbReference type="AlphaFoldDB" id="A0ABD5PWL8"/>
<name>A0ABD5PWL8_9EURY</name>
<evidence type="ECO:0000313" key="2">
    <source>
        <dbReference type="EMBL" id="MFC4822890.1"/>
    </source>
</evidence>
<gene>
    <name evidence="2" type="ORF">ACFO9K_01305</name>
</gene>
<proteinExistence type="predicted"/>
<protein>
    <submittedName>
        <fullName evidence="2">Uncharacterized protein</fullName>
    </submittedName>
</protein>
<dbReference type="GeneID" id="73046068"/>
<dbReference type="InterPro" id="IPR058375">
    <property type="entry name" value="DUF8062"/>
</dbReference>
<dbReference type="RefSeq" id="WP_254267600.1">
    <property type="nucleotide sequence ID" value="NZ_CP100400.1"/>
</dbReference>
<dbReference type="EMBL" id="JBHSHT010000001">
    <property type="protein sequence ID" value="MFC4822890.1"/>
    <property type="molecule type" value="Genomic_DNA"/>
</dbReference>
<organism evidence="2 3">
    <name type="scientific">Halorussus aquaticus</name>
    <dbReference type="NCBI Taxonomy" id="2953748"/>
    <lineage>
        <taxon>Archaea</taxon>
        <taxon>Methanobacteriati</taxon>
        <taxon>Methanobacteriota</taxon>
        <taxon>Stenosarchaea group</taxon>
        <taxon>Halobacteria</taxon>
        <taxon>Halobacteriales</taxon>
        <taxon>Haladaptataceae</taxon>
        <taxon>Halorussus</taxon>
    </lineage>
</organism>
<comment type="caution">
    <text evidence="2">The sequence shown here is derived from an EMBL/GenBank/DDBJ whole genome shotgun (WGS) entry which is preliminary data.</text>
</comment>
<evidence type="ECO:0000256" key="1">
    <source>
        <dbReference type="SAM" id="MobiDB-lite"/>
    </source>
</evidence>
<feature type="compositionally biased region" description="Acidic residues" evidence="1">
    <location>
        <begin position="8"/>
        <end position="25"/>
    </location>
</feature>
<accession>A0ABD5PWL8</accession>
<dbReference type="Proteomes" id="UP001595945">
    <property type="component" value="Unassembled WGS sequence"/>
</dbReference>